<proteinExistence type="predicted"/>
<dbReference type="Proteomes" id="UP000007963">
    <property type="component" value="Unassembled WGS sequence"/>
</dbReference>
<dbReference type="HOGENOM" id="CLU_108574_1_0_1"/>
<dbReference type="VEuPathDB" id="FungiDB:ATEG_04678"/>
<dbReference type="eggNOG" id="ENOG502S71G">
    <property type="taxonomic scope" value="Eukaryota"/>
</dbReference>
<dbReference type="OMA" id="NIWIMIV"/>
<dbReference type="EMBL" id="CH476599">
    <property type="protein sequence ID" value="EAU35125.1"/>
    <property type="molecule type" value="Genomic_DNA"/>
</dbReference>
<feature type="transmembrane region" description="Helical" evidence="1">
    <location>
        <begin position="96"/>
        <end position="117"/>
    </location>
</feature>
<organism evidence="2 3">
    <name type="scientific">Aspergillus terreus (strain NIH 2624 / FGSC A1156)</name>
    <dbReference type="NCBI Taxonomy" id="341663"/>
    <lineage>
        <taxon>Eukaryota</taxon>
        <taxon>Fungi</taxon>
        <taxon>Dikarya</taxon>
        <taxon>Ascomycota</taxon>
        <taxon>Pezizomycotina</taxon>
        <taxon>Eurotiomycetes</taxon>
        <taxon>Eurotiomycetidae</taxon>
        <taxon>Eurotiales</taxon>
        <taxon>Aspergillaceae</taxon>
        <taxon>Aspergillus</taxon>
        <taxon>Aspergillus subgen. Circumdati</taxon>
    </lineage>
</organism>
<feature type="transmembrane region" description="Helical" evidence="1">
    <location>
        <begin position="137"/>
        <end position="156"/>
    </location>
</feature>
<feature type="transmembrane region" description="Helical" evidence="1">
    <location>
        <begin position="20"/>
        <end position="40"/>
    </location>
</feature>
<accession>Q0CNQ6</accession>
<reference evidence="3" key="1">
    <citation type="submission" date="2005-09" db="EMBL/GenBank/DDBJ databases">
        <title>Annotation of the Aspergillus terreus NIH2624 genome.</title>
        <authorList>
            <person name="Birren B.W."/>
            <person name="Lander E.S."/>
            <person name="Galagan J.E."/>
            <person name="Nusbaum C."/>
            <person name="Devon K."/>
            <person name="Henn M."/>
            <person name="Ma L.-J."/>
            <person name="Jaffe D.B."/>
            <person name="Butler J."/>
            <person name="Alvarez P."/>
            <person name="Gnerre S."/>
            <person name="Grabherr M."/>
            <person name="Kleber M."/>
            <person name="Mauceli E.W."/>
            <person name="Brockman W."/>
            <person name="Rounsley S."/>
            <person name="Young S.K."/>
            <person name="LaButti K."/>
            <person name="Pushparaj V."/>
            <person name="DeCaprio D."/>
            <person name="Crawford M."/>
            <person name="Koehrsen M."/>
            <person name="Engels R."/>
            <person name="Montgomery P."/>
            <person name="Pearson M."/>
            <person name="Howarth C."/>
            <person name="Larson L."/>
            <person name="Luoma S."/>
            <person name="White J."/>
            <person name="Alvarado L."/>
            <person name="Kodira C.D."/>
            <person name="Zeng Q."/>
            <person name="Oleary S."/>
            <person name="Yandava C."/>
            <person name="Denning D.W."/>
            <person name="Nierman W.C."/>
            <person name="Milne T."/>
            <person name="Madden K."/>
        </authorList>
    </citation>
    <scope>NUCLEOTIDE SEQUENCE [LARGE SCALE GENOMIC DNA]</scope>
    <source>
        <strain evidence="3">NIH 2624 / FGSC A1156</strain>
    </source>
</reference>
<keyword evidence="1" id="KW-0812">Transmembrane</keyword>
<sequence length="160" mass="17954">MAVPVRRRRYHWPELQLNIWIMIVFSASAICLGVFAWFMAVQTELKLGIPWYLPNPKLKKLYTDGIRGRLFPFMVVSGALGVFFIVLILFLAAKRFLLPGIIIVGSFILFVLWLTGLIETSLQLFGVVGNVDDNCQIYVRLSVCAAHCPILLPLAVSGLC</sequence>
<protein>
    <submittedName>
        <fullName evidence="2">Uncharacterized protein</fullName>
    </submittedName>
</protein>
<gene>
    <name evidence="2" type="ORF">ATEG_04678</name>
</gene>
<name>Q0CNQ6_ASPTN</name>
<dbReference type="RefSeq" id="XP_001213856.1">
    <property type="nucleotide sequence ID" value="XM_001213856.1"/>
</dbReference>
<dbReference type="GeneID" id="4320476"/>
<dbReference type="OrthoDB" id="3930290at2759"/>
<dbReference type="AlphaFoldDB" id="Q0CNQ6"/>
<evidence type="ECO:0000313" key="3">
    <source>
        <dbReference type="Proteomes" id="UP000007963"/>
    </source>
</evidence>
<keyword evidence="1" id="KW-0472">Membrane</keyword>
<keyword evidence="1" id="KW-1133">Transmembrane helix</keyword>
<feature type="transmembrane region" description="Helical" evidence="1">
    <location>
        <begin position="70"/>
        <end position="91"/>
    </location>
</feature>
<dbReference type="STRING" id="341663.Q0CNQ6"/>
<evidence type="ECO:0000256" key="1">
    <source>
        <dbReference type="SAM" id="Phobius"/>
    </source>
</evidence>
<evidence type="ECO:0000313" key="2">
    <source>
        <dbReference type="EMBL" id="EAU35125.1"/>
    </source>
</evidence>